<name>A0A212QNY9_9CHLR</name>
<keyword evidence="5" id="KW-1185">Reference proteome</keyword>
<evidence type="ECO:0000256" key="1">
    <source>
        <dbReference type="ARBA" id="ARBA00007661"/>
    </source>
</evidence>
<dbReference type="RefSeq" id="WP_088570469.1">
    <property type="nucleotide sequence ID" value="NZ_FYEK01000012.1"/>
</dbReference>
<dbReference type="InterPro" id="IPR023074">
    <property type="entry name" value="HMG_CoA_Rdtase_cat_sf"/>
</dbReference>
<dbReference type="InterPro" id="IPR009023">
    <property type="entry name" value="HMG_CoA_Rdtase_NAD(P)-bd_sf"/>
</dbReference>
<dbReference type="PANTHER" id="PTHR10572">
    <property type="entry name" value="3-HYDROXY-3-METHYLGLUTARYL-COENZYME A REDUCTASE"/>
    <property type="match status" value="1"/>
</dbReference>
<accession>A0A212QNY9</accession>
<gene>
    <name evidence="4" type="ORF">SAMN02746019_00026630</name>
</gene>
<proteinExistence type="inferred from homology"/>
<dbReference type="CDD" id="cd00644">
    <property type="entry name" value="HMG-CoA_reductase_classII"/>
    <property type="match status" value="1"/>
</dbReference>
<dbReference type="Gene3D" id="1.10.8.660">
    <property type="match status" value="1"/>
</dbReference>
<dbReference type="PANTHER" id="PTHR10572:SF24">
    <property type="entry name" value="3-HYDROXY-3-METHYLGLUTARYL-COENZYME A REDUCTASE"/>
    <property type="match status" value="1"/>
</dbReference>
<dbReference type="InterPro" id="IPR009029">
    <property type="entry name" value="HMG_CoA_Rdtase_sub-bd_dom_sf"/>
</dbReference>
<comment type="catalytic activity">
    <reaction evidence="3">
        <text>(R)-mevalonate + 2 NAD(+) + CoA = (3S)-3-hydroxy-3-methylglutaryl-CoA + 2 NADH + 2 H(+)</text>
        <dbReference type="Rhea" id="RHEA:14833"/>
        <dbReference type="ChEBI" id="CHEBI:15378"/>
        <dbReference type="ChEBI" id="CHEBI:36464"/>
        <dbReference type="ChEBI" id="CHEBI:43074"/>
        <dbReference type="ChEBI" id="CHEBI:57287"/>
        <dbReference type="ChEBI" id="CHEBI:57540"/>
        <dbReference type="ChEBI" id="CHEBI:57945"/>
        <dbReference type="EC" id="1.1.1.88"/>
    </reaction>
</comment>
<reference evidence="5" key="1">
    <citation type="submission" date="2017-06" db="EMBL/GenBank/DDBJ databases">
        <authorList>
            <person name="Varghese N."/>
            <person name="Submissions S."/>
        </authorList>
    </citation>
    <scope>NUCLEOTIDE SEQUENCE [LARGE SCALE GENOMIC DNA]</scope>
    <source>
        <strain evidence="5">JAD2</strain>
    </source>
</reference>
<keyword evidence="2 3" id="KW-0560">Oxidoreductase</keyword>
<dbReference type="GO" id="GO:0015936">
    <property type="term" value="P:coenzyme A metabolic process"/>
    <property type="evidence" value="ECO:0007669"/>
    <property type="project" value="InterPro"/>
</dbReference>
<sequence>MSVRTSRYPGFYRLPLSERARWVAEQAGLTPEEQAGLNSGGLTLEEADHMVENVIGRFALPFAVAVNFQVNGREVLIPMVIEEPSVVAALSHAARLARAGGGFRAGSEEPLMRGQIQVVDLPDLAAAARAVEDLQEEIRVVAEAATPSIVARGGGFRGLEVVSFPETPVGPMLVVYLFYDVRDAMGANAVNTVCEAVAPLIARATGGRVVLRILSNLADRRRAWAEVRIPAEALGTPELPGDRVIRGILEAQALAEVDPYRAATHNKGIMNGIDAVALATGNDWRAIEAGAHAYAARDGRYRPLTQWWQDETGALCGRIELPLAVGIVGGATQAHPLARVALKILGVTSARELAEIMAAVGLAQNLAALRALATEGIQRGHMALHARQIAMAAGATGAEIDAIADQMVAEGNIRLARARELLQTLRAQAGEIHKGG</sequence>
<dbReference type="SUPFAM" id="SSF55035">
    <property type="entry name" value="NAD-binding domain of HMG-CoA reductase"/>
    <property type="match status" value="1"/>
</dbReference>
<evidence type="ECO:0000256" key="2">
    <source>
        <dbReference type="ARBA" id="ARBA00023002"/>
    </source>
</evidence>
<keyword evidence="3" id="KW-0520">NAD</keyword>
<dbReference type="Gene3D" id="3.90.770.10">
    <property type="entry name" value="3-hydroxy-3-methylglutaryl-coenzyme A Reductase, Chain A, domain 2"/>
    <property type="match status" value="2"/>
</dbReference>
<comment type="similarity">
    <text evidence="1 3">Belongs to the HMG-CoA reductase family.</text>
</comment>
<evidence type="ECO:0000313" key="5">
    <source>
        <dbReference type="Proteomes" id="UP000197025"/>
    </source>
</evidence>
<dbReference type="EC" id="1.1.1.88" evidence="3"/>
<comment type="pathway">
    <text evidence="3">Metabolic intermediate metabolism; (R)-mevalonate degradation; (S)-3-hydroxy-3-methylglutaryl-CoA from (R)-mevalonate: step 1/1.</text>
</comment>
<organism evidence="4 5">
    <name type="scientific">Thermoflexus hugenholtzii JAD2</name>
    <dbReference type="NCBI Taxonomy" id="877466"/>
    <lineage>
        <taxon>Bacteria</taxon>
        <taxon>Bacillati</taxon>
        <taxon>Chloroflexota</taxon>
        <taxon>Thermoflexia</taxon>
        <taxon>Thermoflexales</taxon>
        <taxon>Thermoflexaceae</taxon>
        <taxon>Thermoflexus</taxon>
    </lineage>
</organism>
<dbReference type="PROSITE" id="PS01192">
    <property type="entry name" value="HMG_COA_REDUCTASE_3"/>
    <property type="match status" value="1"/>
</dbReference>
<dbReference type="EMBL" id="FYEK01000012">
    <property type="protein sequence ID" value="SNB61064.1"/>
    <property type="molecule type" value="Genomic_DNA"/>
</dbReference>
<dbReference type="GO" id="GO:0004420">
    <property type="term" value="F:hydroxymethylglutaryl-CoA reductase (NADPH) activity"/>
    <property type="evidence" value="ECO:0007669"/>
    <property type="project" value="InterPro"/>
</dbReference>
<dbReference type="OrthoDB" id="9764892at2"/>
<dbReference type="InterPro" id="IPR002202">
    <property type="entry name" value="HMG_CoA_Rdtase"/>
</dbReference>
<dbReference type="SUPFAM" id="SSF56542">
    <property type="entry name" value="Substrate-binding domain of HMG-CoA reductase"/>
    <property type="match status" value="1"/>
</dbReference>
<dbReference type="Proteomes" id="UP000197025">
    <property type="component" value="Unassembled WGS sequence"/>
</dbReference>
<dbReference type="UniPathway" id="UPA00257">
    <property type="reaction ID" value="UER00367"/>
</dbReference>
<evidence type="ECO:0000256" key="3">
    <source>
        <dbReference type="RuleBase" id="RU361219"/>
    </source>
</evidence>
<dbReference type="GO" id="GO:0140643">
    <property type="term" value="F:hydroxymethylglutaryl-CoA reductase (NADH) activity"/>
    <property type="evidence" value="ECO:0007669"/>
    <property type="project" value="UniProtKB-EC"/>
</dbReference>
<protein>
    <recommendedName>
        <fullName evidence="3">3-hydroxy-3-methylglutaryl coenzyme A reductase</fullName>
        <shortName evidence="3">HMG-CoA reductase</shortName>
        <ecNumber evidence="3">1.1.1.88</ecNumber>
    </recommendedName>
</protein>
<dbReference type="InParanoid" id="A0A212QNY9"/>
<dbReference type="InterPro" id="IPR023076">
    <property type="entry name" value="HMG_CoA_Rdtase_CS"/>
</dbReference>
<dbReference type="AlphaFoldDB" id="A0A212QNY9"/>
<dbReference type="InterPro" id="IPR004553">
    <property type="entry name" value="HMG_CoA_Rdtase_bac-typ"/>
</dbReference>
<dbReference type="PROSITE" id="PS00318">
    <property type="entry name" value="HMG_COA_REDUCTASE_2"/>
    <property type="match status" value="1"/>
</dbReference>
<dbReference type="NCBIfam" id="TIGR00532">
    <property type="entry name" value="HMG_CoA_R_NAD"/>
    <property type="match status" value="1"/>
</dbReference>
<evidence type="ECO:0000313" key="4">
    <source>
        <dbReference type="EMBL" id="SNB61064.1"/>
    </source>
</evidence>
<dbReference type="PROSITE" id="PS50065">
    <property type="entry name" value="HMG_COA_REDUCTASE_4"/>
    <property type="match status" value="1"/>
</dbReference>
<dbReference type="Pfam" id="PF00368">
    <property type="entry name" value="HMG-CoA_red"/>
    <property type="match status" value="1"/>
</dbReference>